<keyword evidence="2" id="KW-1133">Transmembrane helix</keyword>
<gene>
    <name evidence="3" type="ORF">OHC33_000840</name>
</gene>
<feature type="transmembrane region" description="Helical" evidence="2">
    <location>
        <begin position="85"/>
        <end position="107"/>
    </location>
</feature>
<name>A0AAN8IS01_9EURO</name>
<evidence type="ECO:0000313" key="3">
    <source>
        <dbReference type="EMBL" id="KAK5957652.1"/>
    </source>
</evidence>
<accession>A0AAN8IS01</accession>
<dbReference type="PANTHER" id="PTHR37576:SF2">
    <property type="entry name" value="DEFECT AT LOW TEMPERATURE PROTEIN 1"/>
    <property type="match status" value="1"/>
</dbReference>
<protein>
    <submittedName>
        <fullName evidence="3">Uncharacterized protein</fullName>
    </submittedName>
</protein>
<organism evidence="3 4">
    <name type="scientific">Knufia fluminis</name>
    <dbReference type="NCBI Taxonomy" id="191047"/>
    <lineage>
        <taxon>Eukaryota</taxon>
        <taxon>Fungi</taxon>
        <taxon>Dikarya</taxon>
        <taxon>Ascomycota</taxon>
        <taxon>Pezizomycotina</taxon>
        <taxon>Eurotiomycetes</taxon>
        <taxon>Chaetothyriomycetidae</taxon>
        <taxon>Chaetothyriales</taxon>
        <taxon>Trichomeriaceae</taxon>
        <taxon>Knufia</taxon>
    </lineage>
</organism>
<dbReference type="Pfam" id="PF11374">
    <property type="entry name" value="DUF3176"/>
    <property type="match status" value="1"/>
</dbReference>
<evidence type="ECO:0000256" key="2">
    <source>
        <dbReference type="SAM" id="Phobius"/>
    </source>
</evidence>
<feature type="transmembrane region" description="Helical" evidence="2">
    <location>
        <begin position="544"/>
        <end position="566"/>
    </location>
</feature>
<dbReference type="PANTHER" id="PTHR37576">
    <property type="entry name" value="DEFECT AT LOW TEMPERATURE PROTEIN 1"/>
    <property type="match status" value="1"/>
</dbReference>
<keyword evidence="2" id="KW-0472">Membrane</keyword>
<evidence type="ECO:0000256" key="1">
    <source>
        <dbReference type="SAM" id="MobiDB-lite"/>
    </source>
</evidence>
<keyword evidence="4" id="KW-1185">Reference proteome</keyword>
<feature type="region of interest" description="Disordered" evidence="1">
    <location>
        <begin position="1"/>
        <end position="36"/>
    </location>
</feature>
<feature type="transmembrane region" description="Helical" evidence="2">
    <location>
        <begin position="42"/>
        <end position="65"/>
    </location>
</feature>
<dbReference type="EMBL" id="JAKLMC020000002">
    <property type="protein sequence ID" value="KAK5957652.1"/>
    <property type="molecule type" value="Genomic_DNA"/>
</dbReference>
<reference evidence="3 4" key="1">
    <citation type="submission" date="2022-12" db="EMBL/GenBank/DDBJ databases">
        <title>Genomic features and morphological characterization of a novel Knufia sp. strain isolated from spacecraft assembly facility.</title>
        <authorList>
            <person name="Teixeira M."/>
            <person name="Chander A.M."/>
            <person name="Stajich J.E."/>
            <person name="Venkateswaran K."/>
        </authorList>
    </citation>
    <scope>NUCLEOTIDE SEQUENCE [LARGE SCALE GENOMIC DNA]</scope>
    <source>
        <strain evidence="3 4">FJI-L2-BK-P2</strain>
    </source>
</reference>
<dbReference type="InterPro" id="IPR021514">
    <property type="entry name" value="DUF3176"/>
</dbReference>
<dbReference type="Proteomes" id="UP001316803">
    <property type="component" value="Unassembled WGS sequence"/>
</dbReference>
<evidence type="ECO:0000313" key="4">
    <source>
        <dbReference type="Proteomes" id="UP001316803"/>
    </source>
</evidence>
<sequence>METDNGTFEKTPEVVVMEQDVTSSREERADGPAPPSSKRMPYIGLAALFVVVVASVGQLVVLLVANDKSATAWVDYITPNVFLSILNGIASLAITFAVMQGIAIAWWRRALMGASIKELHYTWNFSTSVMTILLKFKYFNAIALAALMTKLAIVDGVLFQRAINTYISIDFQEPRSGQSSVFAWSQTDFPVTGLLGAHSLVEGQTEYNYSWTVLSWVDIGNGVNYYDSIDYCYAAGCVYGLPGAGFSIDCETTTETINLADAARHPLNGSNTATMFSVDFHMLYPDASKNYARLQMDARWPTPPEYDESGNGPEVAPNVCPNNFTVSKCEFRPAVLNYTVAFTNTTSIERSKLDKVSSNNRKDDTSIGYSGSQLVYSCQSGALAFGRYDNSLGDAYDDTCGVYNSTLKQLKGVEVLRTQDLNETFVPGGYSHLLGIYNALKGTFTTSAILESANGSWSASQTGLLAPIKMGESPPNGSYCNYTYYDPTYDIVQRLNVLMLQTSVSRELYPNVNSTAADGSWTYNQDLPSHQFYKDIYYSTDFRYAGAALGMTVVVILCILPSYWGFWQLGRDVTLGPFEIAYAFQGPAFSSVHGVDGRADEVVKTVGRTRVQYGEVEDETGKRLAFKMTELPPGQAR</sequence>
<comment type="caution">
    <text evidence="3">The sequence shown here is derived from an EMBL/GenBank/DDBJ whole genome shotgun (WGS) entry which is preliminary data.</text>
</comment>
<keyword evidence="2" id="KW-0812">Transmembrane</keyword>
<dbReference type="AlphaFoldDB" id="A0AAN8IS01"/>
<proteinExistence type="predicted"/>